<dbReference type="Proteomes" id="UP001180556">
    <property type="component" value="Unassembled WGS sequence"/>
</dbReference>
<comment type="caution">
    <text evidence="8">The sequence shown here is derived from an EMBL/GenBank/DDBJ whole genome shotgun (WGS) entry which is preliminary data.</text>
</comment>
<organism evidence="8 9">
    <name type="scientific">Streptomyces stephensoniae</name>
    <dbReference type="NCBI Taxonomy" id="3375367"/>
    <lineage>
        <taxon>Bacteria</taxon>
        <taxon>Bacillati</taxon>
        <taxon>Actinomycetota</taxon>
        <taxon>Actinomycetes</taxon>
        <taxon>Kitasatosporales</taxon>
        <taxon>Streptomycetaceae</taxon>
        <taxon>Streptomyces</taxon>
    </lineage>
</organism>
<evidence type="ECO:0000259" key="7">
    <source>
        <dbReference type="SMART" id="SM00563"/>
    </source>
</evidence>
<dbReference type="PANTHER" id="PTHR10434:SF64">
    <property type="entry name" value="1-ACYL-SN-GLYCEROL-3-PHOSPHATE ACYLTRANSFERASE-RELATED"/>
    <property type="match status" value="1"/>
</dbReference>
<gene>
    <name evidence="8" type="ORF">RM717_32995</name>
</gene>
<evidence type="ECO:0000313" key="8">
    <source>
        <dbReference type="EMBL" id="MDT0495308.1"/>
    </source>
</evidence>
<feature type="region of interest" description="Disordered" evidence="6">
    <location>
        <begin position="275"/>
        <end position="366"/>
    </location>
</feature>
<dbReference type="PANTHER" id="PTHR10434">
    <property type="entry name" value="1-ACYL-SN-GLYCEROL-3-PHOSPHATE ACYLTRANSFERASE"/>
    <property type="match status" value="1"/>
</dbReference>
<sequence>MSAPRPAGLSAWLPVAPCTPASCARHTGAARPPLRAALRLLAGCAWTLLGAVCAAPVRLLPRGPRMRLLRYWARGIPRAFGVRVTVRVPPYARGTGGELVVANHISWLDIPLVAAVLPGRMLAKTEVRDWPLLGPLARFGSTLFIDRDHLRALPGAVDTVAAALRSGSRVVVFPEGSTWCGRGRGGAFRPAVFQAAIDAEVPVRPVRISYGTGGAGAVAFVGDDPLAASLWRVVRAAGLTAEVRVLAPVPARAYASVPAPGEPGRRELARAARAAVLGSDRTATARTAATARGPAKAPARTPAEAPSPTPAPAEAPAPAALPVPASAGATAPPVPAPAAATAARPSIPQTAVASDRANRPSASVHH</sequence>
<feature type="domain" description="Phospholipid/glycerol acyltransferase" evidence="7">
    <location>
        <begin position="98"/>
        <end position="211"/>
    </location>
</feature>
<dbReference type="CDD" id="cd07989">
    <property type="entry name" value="LPLAT_AGPAT-like"/>
    <property type="match status" value="1"/>
</dbReference>
<evidence type="ECO:0000256" key="6">
    <source>
        <dbReference type="SAM" id="MobiDB-lite"/>
    </source>
</evidence>
<dbReference type="GO" id="GO:0016746">
    <property type="term" value="F:acyltransferase activity"/>
    <property type="evidence" value="ECO:0007669"/>
    <property type="project" value="UniProtKB-KW"/>
</dbReference>
<dbReference type="InterPro" id="IPR002123">
    <property type="entry name" value="Plipid/glycerol_acylTrfase"/>
</dbReference>
<evidence type="ECO:0000313" key="9">
    <source>
        <dbReference type="Proteomes" id="UP001180556"/>
    </source>
</evidence>
<keyword evidence="5 8" id="KW-0012">Acyltransferase</keyword>
<dbReference type="EMBL" id="JAVRFG010000079">
    <property type="protein sequence ID" value="MDT0495308.1"/>
    <property type="molecule type" value="Genomic_DNA"/>
</dbReference>
<feature type="compositionally biased region" description="Low complexity" evidence="6">
    <location>
        <begin position="322"/>
        <end position="348"/>
    </location>
</feature>
<evidence type="ECO:0000256" key="5">
    <source>
        <dbReference type="ARBA" id="ARBA00023315"/>
    </source>
</evidence>
<evidence type="ECO:0000256" key="2">
    <source>
        <dbReference type="ARBA" id="ARBA00022516"/>
    </source>
</evidence>
<dbReference type="SUPFAM" id="SSF69593">
    <property type="entry name" value="Glycerol-3-phosphate (1)-acyltransferase"/>
    <property type="match status" value="1"/>
</dbReference>
<feature type="compositionally biased region" description="Pro residues" evidence="6">
    <location>
        <begin position="305"/>
        <end position="321"/>
    </location>
</feature>
<keyword evidence="4" id="KW-0443">Lipid metabolism</keyword>
<protein>
    <submittedName>
        <fullName evidence="8">Lysophospholipid acyltransferase family protein</fullName>
    </submittedName>
</protein>
<evidence type="ECO:0000256" key="1">
    <source>
        <dbReference type="ARBA" id="ARBA00005189"/>
    </source>
</evidence>
<name>A0ABU2WBP3_9ACTN</name>
<reference evidence="9" key="1">
    <citation type="submission" date="2023-07" db="EMBL/GenBank/DDBJ databases">
        <title>30 novel species of actinomycetes from the DSMZ collection.</title>
        <authorList>
            <person name="Nouioui I."/>
        </authorList>
    </citation>
    <scope>NUCLEOTIDE SEQUENCE [LARGE SCALE GENOMIC DNA]</scope>
    <source>
        <strain evidence="9">DSM 40932</strain>
    </source>
</reference>
<keyword evidence="2" id="KW-0444">Lipid biosynthesis</keyword>
<dbReference type="Pfam" id="PF01553">
    <property type="entry name" value="Acyltransferase"/>
    <property type="match status" value="1"/>
</dbReference>
<keyword evidence="3" id="KW-0808">Transferase</keyword>
<evidence type="ECO:0000256" key="4">
    <source>
        <dbReference type="ARBA" id="ARBA00023098"/>
    </source>
</evidence>
<dbReference type="RefSeq" id="WP_311606035.1">
    <property type="nucleotide sequence ID" value="NZ_JAVRFG010000079.1"/>
</dbReference>
<proteinExistence type="predicted"/>
<comment type="pathway">
    <text evidence="1">Lipid metabolism.</text>
</comment>
<evidence type="ECO:0000256" key="3">
    <source>
        <dbReference type="ARBA" id="ARBA00022679"/>
    </source>
</evidence>
<keyword evidence="9" id="KW-1185">Reference proteome</keyword>
<accession>A0ABU2WBP3</accession>
<dbReference type="SMART" id="SM00563">
    <property type="entry name" value="PlsC"/>
    <property type="match status" value="1"/>
</dbReference>
<feature type="compositionally biased region" description="Low complexity" evidence="6">
    <location>
        <begin position="275"/>
        <end position="304"/>
    </location>
</feature>